<dbReference type="FunCoup" id="A0A3Q7FSM7">
    <property type="interactions" value="852"/>
</dbReference>
<keyword evidence="11" id="KW-1185">Reference proteome</keyword>
<feature type="domain" description="RING-type" evidence="9">
    <location>
        <begin position="410"/>
        <end position="451"/>
    </location>
</feature>
<comment type="catalytic activity">
    <reaction evidence="1">
        <text>S-ubiquitinyl-[E2 ubiquitin-conjugating enzyme]-L-cysteine + [acceptor protein]-L-lysine = [E2 ubiquitin-conjugating enzyme]-L-cysteine + N(6)-ubiquitinyl-[acceptor protein]-L-lysine.</text>
        <dbReference type="EC" id="2.3.2.27"/>
    </reaction>
</comment>
<evidence type="ECO:0000259" key="9">
    <source>
        <dbReference type="PROSITE" id="PS50089"/>
    </source>
</evidence>
<keyword evidence="5 8" id="KW-0863">Zinc-finger</keyword>
<dbReference type="SMR" id="A0A3Q7FSM7"/>
<dbReference type="GO" id="GO:0006511">
    <property type="term" value="P:ubiquitin-dependent protein catabolic process"/>
    <property type="evidence" value="ECO:0000318"/>
    <property type="project" value="GO_Central"/>
</dbReference>
<dbReference type="Gramene" id="Solyc03g114680.3.1">
    <property type="protein sequence ID" value="Solyc03g114680.3.1"/>
    <property type="gene ID" value="Solyc03g114680.3"/>
</dbReference>
<dbReference type="InterPro" id="IPR001841">
    <property type="entry name" value="Znf_RING"/>
</dbReference>
<reference evidence="10" key="1">
    <citation type="journal article" date="2012" name="Nature">
        <title>The tomato genome sequence provides insights into fleshy fruit evolution.</title>
        <authorList>
            <consortium name="Tomato Genome Consortium"/>
        </authorList>
    </citation>
    <scope>NUCLEOTIDE SEQUENCE [LARGE SCALE GENOMIC DNA]</scope>
    <source>
        <strain evidence="10">cv. Heinz 1706</strain>
    </source>
</reference>
<organism evidence="10">
    <name type="scientific">Solanum lycopersicum</name>
    <name type="common">Tomato</name>
    <name type="synonym">Lycopersicon esculentum</name>
    <dbReference type="NCBI Taxonomy" id="4081"/>
    <lineage>
        <taxon>Eukaryota</taxon>
        <taxon>Viridiplantae</taxon>
        <taxon>Streptophyta</taxon>
        <taxon>Embryophyta</taxon>
        <taxon>Tracheophyta</taxon>
        <taxon>Spermatophyta</taxon>
        <taxon>Magnoliopsida</taxon>
        <taxon>eudicotyledons</taxon>
        <taxon>Gunneridae</taxon>
        <taxon>Pentapetalae</taxon>
        <taxon>asterids</taxon>
        <taxon>lamiids</taxon>
        <taxon>Solanales</taxon>
        <taxon>Solanaceae</taxon>
        <taxon>Solanoideae</taxon>
        <taxon>Solaneae</taxon>
        <taxon>Solanum</taxon>
        <taxon>Solanum subgen. Lycopersicon</taxon>
    </lineage>
</organism>
<accession>A0A3Q7FSM7</accession>
<keyword evidence="4" id="KW-0479">Metal-binding</keyword>
<dbReference type="GO" id="GO:0008270">
    <property type="term" value="F:zinc ion binding"/>
    <property type="evidence" value="ECO:0007669"/>
    <property type="project" value="UniProtKB-KW"/>
</dbReference>
<evidence type="ECO:0000256" key="7">
    <source>
        <dbReference type="ARBA" id="ARBA00022833"/>
    </source>
</evidence>
<keyword evidence="6" id="KW-0833">Ubl conjugation pathway</keyword>
<dbReference type="InParanoid" id="A0A3Q7FSM7"/>
<evidence type="ECO:0000256" key="8">
    <source>
        <dbReference type="PROSITE-ProRule" id="PRU00175"/>
    </source>
</evidence>
<dbReference type="SUPFAM" id="SSF57850">
    <property type="entry name" value="RING/U-box"/>
    <property type="match status" value="1"/>
</dbReference>
<dbReference type="PANTHER" id="PTHR15710">
    <property type="entry name" value="E3 UBIQUITIN-PROTEIN LIGASE PRAJA"/>
    <property type="match status" value="1"/>
</dbReference>
<dbReference type="EnsemblPlants" id="Solyc03g114680.3.1">
    <property type="protein sequence ID" value="Solyc03g114680.3.1"/>
    <property type="gene ID" value="Solyc03g114680.3"/>
</dbReference>
<dbReference type="InterPro" id="IPR013083">
    <property type="entry name" value="Znf_RING/FYVE/PHD"/>
</dbReference>
<dbReference type="PaxDb" id="4081-Solyc03g114680.2.1"/>
<dbReference type="STRING" id="4081.A0A3Q7FSM7"/>
<dbReference type="EC" id="2.3.2.27" evidence="2"/>
<protein>
    <recommendedName>
        <fullName evidence="2">RING-type E3 ubiquitin transferase</fullName>
        <ecNumber evidence="2">2.3.2.27</ecNumber>
    </recommendedName>
</protein>
<reference evidence="10" key="2">
    <citation type="submission" date="2019-01" db="UniProtKB">
        <authorList>
            <consortium name="EnsemblPlants"/>
        </authorList>
    </citation>
    <scope>IDENTIFICATION</scope>
    <source>
        <strain evidence="10">cv. Heinz 1706</strain>
    </source>
</reference>
<dbReference type="Gene3D" id="3.30.40.10">
    <property type="entry name" value="Zinc/RING finger domain, C3HC4 (zinc finger)"/>
    <property type="match status" value="1"/>
</dbReference>
<dbReference type="OMA" id="VNEDFEW"/>
<evidence type="ECO:0000256" key="1">
    <source>
        <dbReference type="ARBA" id="ARBA00000900"/>
    </source>
</evidence>
<evidence type="ECO:0000313" key="11">
    <source>
        <dbReference type="Proteomes" id="UP000004994"/>
    </source>
</evidence>
<dbReference type="Proteomes" id="UP000004994">
    <property type="component" value="Chromosome 3"/>
</dbReference>
<evidence type="ECO:0000256" key="4">
    <source>
        <dbReference type="ARBA" id="ARBA00022723"/>
    </source>
</evidence>
<dbReference type="PANTHER" id="PTHR15710:SF108">
    <property type="entry name" value="OS03G0286100 PROTEIN"/>
    <property type="match status" value="1"/>
</dbReference>
<dbReference type="AlphaFoldDB" id="A0A3Q7FSM7"/>
<proteinExistence type="predicted"/>
<evidence type="ECO:0000256" key="2">
    <source>
        <dbReference type="ARBA" id="ARBA00012483"/>
    </source>
</evidence>
<sequence>HAKKINCLLNTRTHLTRKPSIQGNQKPQNALLHTHKKKRIFSASPMAQVSISLLNFLNDGEDDVIEHENGVVEDLDSSPYWPLSFGDFDVYDPSDLSDFPSRSQISSYSRGRTGLALSDDVSETDSVVTVMDRENQVNFVMDMFQQRVEQSQSLIRVVSNPDLLHADPVLETDFGLIGGNEFTGMSSLDVDFGLGLGFRGDSDNSGFHIEDCDGPEQFVSGLRVVDYESDWDPDDNCVSGRLFNLEEVDGEDENENICDNESDDPSLRLCWGSFQLEDHRDVNEDFEWEEIDGRVDEREILSMFLDVEEVSESPAPEDRARELENLEWEFLLNVQNLEPDPEITNDEFDFGRHVDRDDYNYTTEYELLFGQFAEGDHGFLGRPPASMTVVRDLPTVAVSKGDLENNNATCAICKDELNLGEKVRQLPCAHRYHGDCILPWLGIRNTCPVCRYELPTDDHGYERRRRVQTIHTLELDQVLFIVIVSVASQLGRAKSEFLLALECLQIDHHHHPNAREVGEKLYGICLDKFCSGANGTSYPISLL</sequence>
<keyword evidence="3" id="KW-0808">Transferase</keyword>
<evidence type="ECO:0000256" key="5">
    <source>
        <dbReference type="ARBA" id="ARBA00022771"/>
    </source>
</evidence>
<evidence type="ECO:0000256" key="3">
    <source>
        <dbReference type="ARBA" id="ARBA00022679"/>
    </source>
</evidence>
<dbReference type="GO" id="GO:0061630">
    <property type="term" value="F:ubiquitin protein ligase activity"/>
    <property type="evidence" value="ECO:0000318"/>
    <property type="project" value="GO_Central"/>
</dbReference>
<dbReference type="SMART" id="SM00184">
    <property type="entry name" value="RING"/>
    <property type="match status" value="1"/>
</dbReference>
<dbReference type="FunFam" id="3.30.40.10:FF:000022">
    <property type="entry name" value="E3 ubiquitin-protein ligase RING1-like"/>
    <property type="match status" value="1"/>
</dbReference>
<dbReference type="PROSITE" id="PS50089">
    <property type="entry name" value="ZF_RING_2"/>
    <property type="match status" value="1"/>
</dbReference>
<evidence type="ECO:0000313" key="10">
    <source>
        <dbReference type="EnsemblPlants" id="Solyc03g114680.3.1"/>
    </source>
</evidence>
<keyword evidence="7" id="KW-0862">Zinc</keyword>
<evidence type="ECO:0000256" key="6">
    <source>
        <dbReference type="ARBA" id="ARBA00022786"/>
    </source>
</evidence>
<dbReference type="Pfam" id="PF13639">
    <property type="entry name" value="zf-RING_2"/>
    <property type="match status" value="1"/>
</dbReference>
<name>A0A3Q7FSM7_SOLLC</name>